<keyword evidence="1" id="KW-0540">Nuclease</keyword>
<dbReference type="OrthoDB" id="9805504at2"/>
<evidence type="ECO:0000256" key="1">
    <source>
        <dbReference type="ARBA" id="ARBA00022722"/>
    </source>
</evidence>
<dbReference type="PROSITE" id="PS50830">
    <property type="entry name" value="TNASE_3"/>
    <property type="match status" value="1"/>
</dbReference>
<evidence type="ECO:0000256" key="2">
    <source>
        <dbReference type="ARBA" id="ARBA00022759"/>
    </source>
</evidence>
<keyword evidence="2" id="KW-0255">Endonuclease</keyword>
<dbReference type="InterPro" id="IPR035437">
    <property type="entry name" value="SNase_OB-fold_sf"/>
</dbReference>
<keyword evidence="3" id="KW-0378">Hydrolase</keyword>
<evidence type="ECO:0000313" key="7">
    <source>
        <dbReference type="Proteomes" id="UP000193409"/>
    </source>
</evidence>
<evidence type="ECO:0000256" key="3">
    <source>
        <dbReference type="ARBA" id="ARBA00022801"/>
    </source>
</evidence>
<dbReference type="GO" id="GO:0016787">
    <property type="term" value="F:hydrolase activity"/>
    <property type="evidence" value="ECO:0007669"/>
    <property type="project" value="UniProtKB-KW"/>
</dbReference>
<dbReference type="RefSeq" id="WP_085868152.1">
    <property type="nucleotide sequence ID" value="NZ_FWFQ01000009.1"/>
</dbReference>
<organism evidence="6 7">
    <name type="scientific">Pseudoruegeria aquimaris</name>
    <dbReference type="NCBI Taxonomy" id="393663"/>
    <lineage>
        <taxon>Bacteria</taxon>
        <taxon>Pseudomonadati</taxon>
        <taxon>Pseudomonadota</taxon>
        <taxon>Alphaproteobacteria</taxon>
        <taxon>Rhodobacterales</taxon>
        <taxon>Roseobacteraceae</taxon>
        <taxon>Pseudoruegeria</taxon>
    </lineage>
</organism>
<protein>
    <submittedName>
        <fullName evidence="6">Succinoglycan biosynthesis protein ExoI</fullName>
    </submittedName>
</protein>
<sequence>MELLFVALVVVGFAMLNSRNVKRTQKTIPLKTMPPDEQVHPASKPVAPPKVEAQPEPFDEPTSKPAPPETVLVGSAWVIDGDTIKIGSTQIRLFGVDAPELDHPYGKKAKWALHSLCKGQEVRAEVTDIDEYGRVVARCYLSDGRDLSAEMVRQGLALDWPKFSDGKYSDLEVEGVRKKLFLAAARQKGHMGVWKRFEENQKAGS</sequence>
<feature type="region of interest" description="Disordered" evidence="4">
    <location>
        <begin position="26"/>
        <end position="69"/>
    </location>
</feature>
<dbReference type="Gene3D" id="2.40.50.90">
    <property type="match status" value="1"/>
</dbReference>
<dbReference type="PANTHER" id="PTHR12302">
    <property type="entry name" value="EBNA2 BINDING PROTEIN P100"/>
    <property type="match status" value="1"/>
</dbReference>
<dbReference type="SUPFAM" id="SSF50199">
    <property type="entry name" value="Staphylococcal nuclease"/>
    <property type="match status" value="1"/>
</dbReference>
<name>A0A1Y5SAR5_9RHOB</name>
<evidence type="ECO:0000259" key="5">
    <source>
        <dbReference type="PROSITE" id="PS50830"/>
    </source>
</evidence>
<dbReference type="InterPro" id="IPR016071">
    <property type="entry name" value="Staphylococal_nuclease_OB-fold"/>
</dbReference>
<dbReference type="PANTHER" id="PTHR12302:SF3">
    <property type="entry name" value="SERINE_THREONINE-PROTEIN KINASE 31"/>
    <property type="match status" value="1"/>
</dbReference>
<dbReference type="GO" id="GO:0004519">
    <property type="term" value="F:endonuclease activity"/>
    <property type="evidence" value="ECO:0007669"/>
    <property type="project" value="UniProtKB-KW"/>
</dbReference>
<evidence type="ECO:0000256" key="4">
    <source>
        <dbReference type="SAM" id="MobiDB-lite"/>
    </source>
</evidence>
<dbReference type="SMART" id="SM00318">
    <property type="entry name" value="SNc"/>
    <property type="match status" value="1"/>
</dbReference>
<keyword evidence="7" id="KW-1185">Reference proteome</keyword>
<reference evidence="6 7" key="1">
    <citation type="submission" date="2017-03" db="EMBL/GenBank/DDBJ databases">
        <authorList>
            <person name="Afonso C.L."/>
            <person name="Miller P.J."/>
            <person name="Scott M.A."/>
            <person name="Spackman E."/>
            <person name="Goraichik I."/>
            <person name="Dimitrov K.M."/>
            <person name="Suarez D.L."/>
            <person name="Swayne D.E."/>
        </authorList>
    </citation>
    <scope>NUCLEOTIDE SEQUENCE [LARGE SCALE GENOMIC DNA]</scope>
    <source>
        <strain evidence="6 7">CECT 7680</strain>
    </source>
</reference>
<gene>
    <name evidence="6" type="primary">exoI_2</name>
    <name evidence="6" type="ORF">PSA7680_01597</name>
</gene>
<evidence type="ECO:0000313" key="6">
    <source>
        <dbReference type="EMBL" id="SLN33818.1"/>
    </source>
</evidence>
<dbReference type="EMBL" id="FWFQ01000009">
    <property type="protein sequence ID" value="SLN33818.1"/>
    <property type="molecule type" value="Genomic_DNA"/>
</dbReference>
<dbReference type="AlphaFoldDB" id="A0A1Y5SAR5"/>
<dbReference type="Proteomes" id="UP000193409">
    <property type="component" value="Unassembled WGS sequence"/>
</dbReference>
<dbReference type="Pfam" id="PF00565">
    <property type="entry name" value="SNase"/>
    <property type="match status" value="1"/>
</dbReference>
<feature type="domain" description="TNase-like" evidence="5">
    <location>
        <begin position="78"/>
        <end position="196"/>
    </location>
</feature>
<accession>A0A1Y5SAR5</accession>
<proteinExistence type="predicted"/>